<name>A0A936YRP3_9HYPH</name>
<feature type="transmembrane region" description="Helical" evidence="1">
    <location>
        <begin position="38"/>
        <end position="56"/>
    </location>
</feature>
<protein>
    <submittedName>
        <fullName evidence="2">Uncharacterized protein</fullName>
    </submittedName>
</protein>
<keyword evidence="1" id="KW-0472">Membrane</keyword>
<proteinExistence type="predicted"/>
<comment type="caution">
    <text evidence="2">The sequence shown here is derived from an EMBL/GenBank/DDBJ whole genome shotgun (WGS) entry which is preliminary data.</text>
</comment>
<evidence type="ECO:0000256" key="1">
    <source>
        <dbReference type="SAM" id="Phobius"/>
    </source>
</evidence>
<evidence type="ECO:0000313" key="2">
    <source>
        <dbReference type="EMBL" id="MBL0375535.1"/>
    </source>
</evidence>
<sequence>MTIHAKLDPTSQPVEYAETYDDPVLDRQRGGYGVLSNVLFPLISIAAVLFAAYELFG</sequence>
<dbReference type="EMBL" id="JAEQNC010000031">
    <property type="protein sequence ID" value="MBL0375535.1"/>
    <property type="molecule type" value="Genomic_DNA"/>
</dbReference>
<organism evidence="2 3">
    <name type="scientific">Rhizobium setariae</name>
    <dbReference type="NCBI Taxonomy" id="2801340"/>
    <lineage>
        <taxon>Bacteria</taxon>
        <taxon>Pseudomonadati</taxon>
        <taxon>Pseudomonadota</taxon>
        <taxon>Alphaproteobacteria</taxon>
        <taxon>Hyphomicrobiales</taxon>
        <taxon>Rhizobiaceae</taxon>
        <taxon>Rhizobium/Agrobacterium group</taxon>
        <taxon>Rhizobium</taxon>
    </lineage>
</organism>
<keyword evidence="1" id="KW-0812">Transmembrane</keyword>
<dbReference type="AlphaFoldDB" id="A0A936YRP3"/>
<keyword evidence="3" id="KW-1185">Reference proteome</keyword>
<gene>
    <name evidence="2" type="ORF">JJB09_26405</name>
</gene>
<accession>A0A936YRP3</accession>
<reference evidence="2" key="1">
    <citation type="submission" date="2021-01" db="EMBL/GenBank/DDBJ databases">
        <title>Rhizobium sp. strain KVB221 16S ribosomal RNA gene Genome sequencing and assembly.</title>
        <authorList>
            <person name="Kang M."/>
        </authorList>
    </citation>
    <scope>NUCLEOTIDE SEQUENCE</scope>
    <source>
        <strain evidence="2">KVB221</strain>
    </source>
</reference>
<dbReference type="Proteomes" id="UP000633219">
    <property type="component" value="Unassembled WGS sequence"/>
</dbReference>
<keyword evidence="1" id="KW-1133">Transmembrane helix</keyword>
<evidence type="ECO:0000313" key="3">
    <source>
        <dbReference type="Proteomes" id="UP000633219"/>
    </source>
</evidence>
<dbReference type="RefSeq" id="WP_201664079.1">
    <property type="nucleotide sequence ID" value="NZ_JAEQNC010000031.1"/>
</dbReference>